<name>A0A0A9EEY0_ARUDO</name>
<dbReference type="AlphaFoldDB" id="A0A0A9EEY0"/>
<accession>A0A0A9EEY0</accession>
<feature type="region of interest" description="Disordered" evidence="1">
    <location>
        <begin position="1"/>
        <end position="25"/>
    </location>
</feature>
<feature type="compositionally biased region" description="Polar residues" evidence="1">
    <location>
        <begin position="1"/>
        <end position="14"/>
    </location>
</feature>
<sequence length="68" mass="7626">MTTQEKSLPASKSANMVGRNGWSSRRRTRFSAAARHSLPFLASARRSTTFMAYAHAGDPSAWLSRRQR</sequence>
<reference evidence="2" key="1">
    <citation type="submission" date="2014-09" db="EMBL/GenBank/DDBJ databases">
        <authorList>
            <person name="Magalhaes I.L.F."/>
            <person name="Oliveira U."/>
            <person name="Santos F.R."/>
            <person name="Vidigal T.H.D.A."/>
            <person name="Brescovit A.D."/>
            <person name="Santos A.J."/>
        </authorList>
    </citation>
    <scope>NUCLEOTIDE SEQUENCE</scope>
    <source>
        <tissue evidence="2">Shoot tissue taken approximately 20 cm above the soil surface</tissue>
    </source>
</reference>
<proteinExistence type="predicted"/>
<reference evidence="2" key="2">
    <citation type="journal article" date="2015" name="Data Brief">
        <title>Shoot transcriptome of the giant reed, Arundo donax.</title>
        <authorList>
            <person name="Barrero R.A."/>
            <person name="Guerrero F.D."/>
            <person name="Moolhuijzen P."/>
            <person name="Goolsby J.A."/>
            <person name="Tidwell J."/>
            <person name="Bellgard S.E."/>
            <person name="Bellgard M.I."/>
        </authorList>
    </citation>
    <scope>NUCLEOTIDE SEQUENCE</scope>
    <source>
        <tissue evidence="2">Shoot tissue taken approximately 20 cm above the soil surface</tissue>
    </source>
</reference>
<evidence type="ECO:0000256" key="1">
    <source>
        <dbReference type="SAM" id="MobiDB-lite"/>
    </source>
</evidence>
<protein>
    <submittedName>
        <fullName evidence="2">Uncharacterized protein</fullName>
    </submittedName>
</protein>
<dbReference type="EMBL" id="GBRH01199304">
    <property type="protein sequence ID" value="JAD98591.1"/>
    <property type="molecule type" value="Transcribed_RNA"/>
</dbReference>
<organism evidence="2">
    <name type="scientific">Arundo donax</name>
    <name type="common">Giant reed</name>
    <name type="synonym">Donax arundinaceus</name>
    <dbReference type="NCBI Taxonomy" id="35708"/>
    <lineage>
        <taxon>Eukaryota</taxon>
        <taxon>Viridiplantae</taxon>
        <taxon>Streptophyta</taxon>
        <taxon>Embryophyta</taxon>
        <taxon>Tracheophyta</taxon>
        <taxon>Spermatophyta</taxon>
        <taxon>Magnoliopsida</taxon>
        <taxon>Liliopsida</taxon>
        <taxon>Poales</taxon>
        <taxon>Poaceae</taxon>
        <taxon>PACMAD clade</taxon>
        <taxon>Arundinoideae</taxon>
        <taxon>Arundineae</taxon>
        <taxon>Arundo</taxon>
    </lineage>
</organism>
<evidence type="ECO:0000313" key="2">
    <source>
        <dbReference type="EMBL" id="JAD98591.1"/>
    </source>
</evidence>